<dbReference type="Proteomes" id="UP000033072">
    <property type="component" value="Chromosome"/>
</dbReference>
<keyword evidence="1" id="KW-0346">Stress response</keyword>
<reference evidence="1 2" key="1">
    <citation type="submission" date="2014-07" db="EMBL/GenBank/DDBJ databases">
        <title>Methanogenic archaea and the global carbon cycle.</title>
        <authorList>
            <person name="Henriksen J.R."/>
            <person name="Luke J."/>
            <person name="Reinhart S."/>
            <person name="Benedict M.N."/>
            <person name="Youngblut N.D."/>
            <person name="Metcalf M.E."/>
            <person name="Whitaker R.J."/>
            <person name="Metcalf W.W."/>
        </authorList>
    </citation>
    <scope>NUCLEOTIDE SEQUENCE [LARGE SCALE GENOMIC DNA]</scope>
    <source>
        <strain evidence="1 2">Z-7289</strain>
    </source>
</reference>
<dbReference type="Gene3D" id="2.60.40.790">
    <property type="match status" value="1"/>
</dbReference>
<proteinExistence type="predicted"/>
<dbReference type="CDD" id="cd06464">
    <property type="entry name" value="ACD_sHsps-like"/>
    <property type="match status" value="1"/>
</dbReference>
<protein>
    <submittedName>
        <fullName evidence="1">Putative small heat shock protein</fullName>
    </submittedName>
</protein>
<organism evidence="1 2">
    <name type="scientific">Methanosarcina lacustris Z-7289</name>
    <dbReference type="NCBI Taxonomy" id="1434111"/>
    <lineage>
        <taxon>Archaea</taxon>
        <taxon>Methanobacteriati</taxon>
        <taxon>Methanobacteriota</taxon>
        <taxon>Stenosarchaea group</taxon>
        <taxon>Methanomicrobia</taxon>
        <taxon>Methanosarcinales</taxon>
        <taxon>Methanosarcinaceae</taxon>
        <taxon>Methanosarcina</taxon>
    </lineage>
</organism>
<name>A0A0E3WSA3_9EURY</name>
<sequence>MRCVYNVELFYRNAGKKVFIRNRQIRKCADSYAVCCPISPEKATANYSNRVLKVTVPYQQPLEKAVDVTIE</sequence>
<dbReference type="STRING" id="1434111.MSLAZ_2759"/>
<evidence type="ECO:0000313" key="2">
    <source>
        <dbReference type="Proteomes" id="UP000033072"/>
    </source>
</evidence>
<dbReference type="SUPFAM" id="SSF49764">
    <property type="entry name" value="HSP20-like chaperones"/>
    <property type="match status" value="1"/>
</dbReference>
<evidence type="ECO:0000313" key="1">
    <source>
        <dbReference type="EMBL" id="AKB76020.1"/>
    </source>
</evidence>
<dbReference type="HOGENOM" id="CLU_2730405_0_0_2"/>
<accession>A0A0E3WSA3</accession>
<dbReference type="EMBL" id="CP009515">
    <property type="protein sequence ID" value="AKB76020.1"/>
    <property type="molecule type" value="Genomic_DNA"/>
</dbReference>
<dbReference type="KEGG" id="mls:MSLAZ_2759"/>
<dbReference type="AlphaFoldDB" id="A0A0E3WSA3"/>
<dbReference type="InterPro" id="IPR008978">
    <property type="entry name" value="HSP20-like_chaperone"/>
</dbReference>
<gene>
    <name evidence="1" type="ORF">MSLAZ_2759</name>
</gene>
<keyword evidence="2" id="KW-1185">Reference proteome</keyword>
<dbReference type="PATRIC" id="fig|1434111.4.peg.3656"/>